<dbReference type="Gramene" id="OE9A113520T1">
    <property type="protein sequence ID" value="OE9A113520C1"/>
    <property type="gene ID" value="OE9A113520"/>
</dbReference>
<dbReference type="OrthoDB" id="1671403at2759"/>
<dbReference type="EMBL" id="CACTIH010007393">
    <property type="protein sequence ID" value="CAA3012206.1"/>
    <property type="molecule type" value="Genomic_DNA"/>
</dbReference>
<reference evidence="1 2" key="1">
    <citation type="submission" date="2019-12" db="EMBL/GenBank/DDBJ databases">
        <authorList>
            <person name="Alioto T."/>
            <person name="Alioto T."/>
            <person name="Gomez Garrido J."/>
        </authorList>
    </citation>
    <scope>NUCLEOTIDE SEQUENCE [LARGE SCALE GENOMIC DNA]</scope>
</reference>
<dbReference type="Proteomes" id="UP000594638">
    <property type="component" value="Unassembled WGS sequence"/>
</dbReference>
<sequence>MDLQTRPYKLRNLELNFDVGLGQICNFAWSGITLDPLLVLDNPRHPNFNSGTRHLESIIRARIPSITSLINKSIDELESEMDHLGRPTAVDAGLIPVDSHMIINYLVHCFSRPCGDRISGIFDNQLPAALRKLPFDRHLSLQNVRKIV</sequence>
<proteinExistence type="predicted"/>
<comment type="caution">
    <text evidence="1">The sequence shown here is derived from an EMBL/GenBank/DDBJ whole genome shotgun (WGS) entry which is preliminary data.</text>
</comment>
<evidence type="ECO:0000313" key="1">
    <source>
        <dbReference type="EMBL" id="CAA3012206.1"/>
    </source>
</evidence>
<gene>
    <name evidence="1" type="ORF">OLEA9_A113520</name>
</gene>
<name>A0A8S0U115_OLEEU</name>
<accession>A0A8S0U115</accession>
<keyword evidence="2" id="KW-1185">Reference proteome</keyword>
<protein>
    <submittedName>
        <fullName evidence="1">Dynamin-related 1E</fullName>
    </submittedName>
</protein>
<organism evidence="1 2">
    <name type="scientific">Olea europaea subsp. europaea</name>
    <dbReference type="NCBI Taxonomy" id="158383"/>
    <lineage>
        <taxon>Eukaryota</taxon>
        <taxon>Viridiplantae</taxon>
        <taxon>Streptophyta</taxon>
        <taxon>Embryophyta</taxon>
        <taxon>Tracheophyta</taxon>
        <taxon>Spermatophyta</taxon>
        <taxon>Magnoliopsida</taxon>
        <taxon>eudicotyledons</taxon>
        <taxon>Gunneridae</taxon>
        <taxon>Pentapetalae</taxon>
        <taxon>asterids</taxon>
        <taxon>lamiids</taxon>
        <taxon>Lamiales</taxon>
        <taxon>Oleaceae</taxon>
        <taxon>Oleeae</taxon>
        <taxon>Olea</taxon>
    </lineage>
</organism>
<evidence type="ECO:0000313" key="2">
    <source>
        <dbReference type="Proteomes" id="UP000594638"/>
    </source>
</evidence>
<dbReference type="AlphaFoldDB" id="A0A8S0U115"/>